<evidence type="ECO:0000256" key="6">
    <source>
        <dbReference type="SAM" id="MobiDB-lite"/>
    </source>
</evidence>
<protein>
    <submittedName>
        <fullName evidence="9">SigE family RNA polymerase sigma factor</fullName>
    </submittedName>
</protein>
<dbReference type="Gene3D" id="1.10.1740.10">
    <property type="match status" value="1"/>
</dbReference>
<organism evidence="9 10">
    <name type="scientific">Natronoglycomyces albus</name>
    <dbReference type="NCBI Taxonomy" id="2811108"/>
    <lineage>
        <taxon>Bacteria</taxon>
        <taxon>Bacillati</taxon>
        <taxon>Actinomycetota</taxon>
        <taxon>Actinomycetes</taxon>
        <taxon>Glycomycetales</taxon>
        <taxon>Glycomycetaceae</taxon>
        <taxon>Natronoglycomyces</taxon>
    </lineage>
</organism>
<dbReference type="AlphaFoldDB" id="A0A895XKK1"/>
<feature type="domain" description="RNA polymerase sigma-70 region 2" evidence="7">
    <location>
        <begin position="66"/>
        <end position="132"/>
    </location>
</feature>
<dbReference type="NCBIfam" id="TIGR02937">
    <property type="entry name" value="sigma70-ECF"/>
    <property type="match status" value="1"/>
</dbReference>
<sequence>MTTVPHTEASRRRQHCATTASLAAHRTPLQEEADQPFTMKRLGILPERSIPILDAGLRTEADFTDLYEAHFAQLTAQIYAYLGDGTEAQDLVQEAFLRAWQRWNSIGGYDDPVAWVRRVAWNLAASRHRRNSVMRRFLLKSKPPEPAPGANPDHVALVEALGQIPPKQRRAIVMHYVADMPIADIAVATGAKPGTVKSWLHRARGELAILLSDNDPTDATTTQCTGDVGKGTVTDRAVATGRQRANTNRPAPSNEPREQARK</sequence>
<dbReference type="PANTHER" id="PTHR43133">
    <property type="entry name" value="RNA POLYMERASE ECF-TYPE SIGMA FACTO"/>
    <property type="match status" value="1"/>
</dbReference>
<dbReference type="NCBIfam" id="TIGR02983">
    <property type="entry name" value="SigE-fam_strep"/>
    <property type="match status" value="1"/>
</dbReference>
<dbReference type="InterPro" id="IPR014325">
    <property type="entry name" value="RNA_pol_sigma-E_actinobac"/>
</dbReference>
<dbReference type="InterPro" id="IPR013249">
    <property type="entry name" value="RNA_pol_sigma70_r4_t2"/>
</dbReference>
<dbReference type="RefSeq" id="WP_213171875.1">
    <property type="nucleotide sequence ID" value="NZ_CP070496.1"/>
</dbReference>
<dbReference type="Pfam" id="PF08281">
    <property type="entry name" value="Sigma70_r4_2"/>
    <property type="match status" value="1"/>
</dbReference>
<dbReference type="InterPro" id="IPR036388">
    <property type="entry name" value="WH-like_DNA-bd_sf"/>
</dbReference>
<dbReference type="GO" id="GO:0003677">
    <property type="term" value="F:DNA binding"/>
    <property type="evidence" value="ECO:0007669"/>
    <property type="project" value="UniProtKB-KW"/>
</dbReference>
<dbReference type="InterPro" id="IPR014284">
    <property type="entry name" value="RNA_pol_sigma-70_dom"/>
</dbReference>
<keyword evidence="5" id="KW-0804">Transcription</keyword>
<accession>A0A895XKK1</accession>
<dbReference type="InterPro" id="IPR013325">
    <property type="entry name" value="RNA_pol_sigma_r2"/>
</dbReference>
<evidence type="ECO:0000313" key="9">
    <source>
        <dbReference type="EMBL" id="QSB05864.1"/>
    </source>
</evidence>
<dbReference type="Gene3D" id="1.10.10.10">
    <property type="entry name" value="Winged helix-like DNA-binding domain superfamily/Winged helix DNA-binding domain"/>
    <property type="match status" value="1"/>
</dbReference>
<dbReference type="PANTHER" id="PTHR43133:SF50">
    <property type="entry name" value="ECF RNA POLYMERASE SIGMA FACTOR SIGM"/>
    <property type="match status" value="1"/>
</dbReference>
<evidence type="ECO:0000256" key="5">
    <source>
        <dbReference type="ARBA" id="ARBA00023163"/>
    </source>
</evidence>
<feature type="domain" description="RNA polymerase sigma factor 70 region 4 type 2" evidence="8">
    <location>
        <begin position="155"/>
        <end position="206"/>
    </location>
</feature>
<dbReference type="SUPFAM" id="SSF88946">
    <property type="entry name" value="Sigma2 domain of RNA polymerase sigma factors"/>
    <property type="match status" value="1"/>
</dbReference>
<keyword evidence="2" id="KW-0805">Transcription regulation</keyword>
<evidence type="ECO:0000256" key="4">
    <source>
        <dbReference type="ARBA" id="ARBA00023125"/>
    </source>
</evidence>
<comment type="similarity">
    <text evidence="1">Belongs to the sigma-70 factor family. ECF subfamily.</text>
</comment>
<dbReference type="SUPFAM" id="SSF88659">
    <property type="entry name" value="Sigma3 and sigma4 domains of RNA polymerase sigma factors"/>
    <property type="match status" value="1"/>
</dbReference>
<dbReference type="InterPro" id="IPR007627">
    <property type="entry name" value="RNA_pol_sigma70_r2"/>
</dbReference>
<dbReference type="GO" id="GO:0016987">
    <property type="term" value="F:sigma factor activity"/>
    <property type="evidence" value="ECO:0007669"/>
    <property type="project" value="UniProtKB-KW"/>
</dbReference>
<dbReference type="EMBL" id="CP070496">
    <property type="protein sequence ID" value="QSB05864.1"/>
    <property type="molecule type" value="Genomic_DNA"/>
</dbReference>
<feature type="region of interest" description="Disordered" evidence="6">
    <location>
        <begin position="214"/>
        <end position="262"/>
    </location>
</feature>
<dbReference type="GO" id="GO:0006352">
    <property type="term" value="P:DNA-templated transcription initiation"/>
    <property type="evidence" value="ECO:0007669"/>
    <property type="project" value="InterPro"/>
</dbReference>
<evidence type="ECO:0000256" key="2">
    <source>
        <dbReference type="ARBA" id="ARBA00023015"/>
    </source>
</evidence>
<keyword evidence="10" id="KW-1185">Reference proteome</keyword>
<evidence type="ECO:0000313" key="10">
    <source>
        <dbReference type="Proteomes" id="UP000662939"/>
    </source>
</evidence>
<keyword evidence="3" id="KW-0731">Sigma factor</keyword>
<proteinExistence type="inferred from homology"/>
<keyword evidence="4" id="KW-0238">DNA-binding</keyword>
<dbReference type="Pfam" id="PF04542">
    <property type="entry name" value="Sigma70_r2"/>
    <property type="match status" value="1"/>
</dbReference>
<dbReference type="KEGG" id="nav:JQS30_02755"/>
<evidence type="ECO:0000256" key="3">
    <source>
        <dbReference type="ARBA" id="ARBA00023082"/>
    </source>
</evidence>
<reference evidence="9" key="1">
    <citation type="submission" date="2021-02" db="EMBL/GenBank/DDBJ databases">
        <title>Natronoglycomyces albus gen. nov., sp. nov, a haloalkaliphilic actinobacterium from a soda solonchak soil.</title>
        <authorList>
            <person name="Sorokin D.Y."/>
            <person name="Khijniak T.V."/>
            <person name="Zakharycheva A.P."/>
            <person name="Boueva O.V."/>
            <person name="Ariskina E.V."/>
            <person name="Hahnke R.L."/>
            <person name="Bunk B."/>
            <person name="Sproer C."/>
            <person name="Schumann P."/>
            <person name="Evtushenko L.I."/>
            <person name="Kublanov I.V."/>
        </authorList>
    </citation>
    <scope>NUCLEOTIDE SEQUENCE</scope>
    <source>
        <strain evidence="9">DSM 106290</strain>
    </source>
</reference>
<evidence type="ECO:0000256" key="1">
    <source>
        <dbReference type="ARBA" id="ARBA00010641"/>
    </source>
</evidence>
<evidence type="ECO:0000259" key="8">
    <source>
        <dbReference type="Pfam" id="PF08281"/>
    </source>
</evidence>
<dbReference type="InterPro" id="IPR039425">
    <property type="entry name" value="RNA_pol_sigma-70-like"/>
</dbReference>
<dbReference type="InterPro" id="IPR013324">
    <property type="entry name" value="RNA_pol_sigma_r3/r4-like"/>
</dbReference>
<name>A0A895XKK1_9ACTN</name>
<gene>
    <name evidence="9" type="ORF">JQS30_02755</name>
</gene>
<dbReference type="Proteomes" id="UP000662939">
    <property type="component" value="Chromosome"/>
</dbReference>
<dbReference type="CDD" id="cd06171">
    <property type="entry name" value="Sigma70_r4"/>
    <property type="match status" value="1"/>
</dbReference>
<evidence type="ECO:0000259" key="7">
    <source>
        <dbReference type="Pfam" id="PF04542"/>
    </source>
</evidence>